<dbReference type="HOGENOM" id="CLU_133392_0_0_1"/>
<protein>
    <submittedName>
        <fullName evidence="1">Uncharacterized protein</fullName>
    </submittedName>
</protein>
<organism evidence="1 2">
    <name type="scientific">Metarhizium guizhouense (strain ARSEF 977)</name>
    <dbReference type="NCBI Taxonomy" id="1276136"/>
    <lineage>
        <taxon>Eukaryota</taxon>
        <taxon>Fungi</taxon>
        <taxon>Dikarya</taxon>
        <taxon>Ascomycota</taxon>
        <taxon>Pezizomycotina</taxon>
        <taxon>Sordariomycetes</taxon>
        <taxon>Hypocreomycetidae</taxon>
        <taxon>Hypocreales</taxon>
        <taxon>Clavicipitaceae</taxon>
        <taxon>Metarhizium</taxon>
    </lineage>
</organism>
<dbReference type="AlphaFoldDB" id="A0A0B4GF74"/>
<comment type="caution">
    <text evidence="1">The sequence shown here is derived from an EMBL/GenBank/DDBJ whole genome shotgun (WGS) entry which is preliminary data.</text>
</comment>
<keyword evidence="2" id="KW-1185">Reference proteome</keyword>
<proteinExistence type="predicted"/>
<dbReference type="EMBL" id="AZNH01000205">
    <property type="protein sequence ID" value="KID81093.1"/>
    <property type="molecule type" value="Genomic_DNA"/>
</dbReference>
<accession>A0A0B4GF74</accession>
<evidence type="ECO:0000313" key="1">
    <source>
        <dbReference type="EMBL" id="KID81093.1"/>
    </source>
</evidence>
<name>A0A0B4GF74_METGA</name>
<sequence>MSHANYSGPYYAHLIQTDKRYNPGEWGRWFVTAASREDMKTFFRGLQKYTQTSNPLITEVKPVNLAWWTFKSQANLGILELVKRIYQSEKSTYNNVEELGESCGKITILILPDGGGFGGRDWPILSAQDVSLHDF</sequence>
<evidence type="ECO:0000313" key="2">
    <source>
        <dbReference type="Proteomes" id="UP000031192"/>
    </source>
</evidence>
<gene>
    <name evidence="1" type="ORF">MGU_11521</name>
</gene>
<dbReference type="Proteomes" id="UP000031192">
    <property type="component" value="Unassembled WGS sequence"/>
</dbReference>
<reference evidence="1 2" key="1">
    <citation type="journal article" date="2014" name="Proc. Natl. Acad. Sci. U.S.A.">
        <title>Trajectory and genomic determinants of fungal-pathogen speciation and host adaptation.</title>
        <authorList>
            <person name="Hu X."/>
            <person name="Xiao G."/>
            <person name="Zheng P."/>
            <person name="Shang Y."/>
            <person name="Su Y."/>
            <person name="Zhang X."/>
            <person name="Liu X."/>
            <person name="Zhan S."/>
            <person name="St Leger R.J."/>
            <person name="Wang C."/>
        </authorList>
    </citation>
    <scope>NUCLEOTIDE SEQUENCE [LARGE SCALE GENOMIC DNA]</scope>
    <source>
        <strain evidence="1 2">ARSEF 977</strain>
    </source>
</reference>